<protein>
    <recommendedName>
        <fullName evidence="2">Apple domain-containing protein</fullName>
    </recommendedName>
</protein>
<accession>R7TN37</accession>
<reference evidence="3 5" key="2">
    <citation type="journal article" date="2013" name="Nature">
        <title>Insights into bilaterian evolution from three spiralian genomes.</title>
        <authorList>
            <person name="Simakov O."/>
            <person name="Marletaz F."/>
            <person name="Cho S.J."/>
            <person name="Edsinger-Gonzales E."/>
            <person name="Havlak P."/>
            <person name="Hellsten U."/>
            <person name="Kuo D.H."/>
            <person name="Larsson T."/>
            <person name="Lv J."/>
            <person name="Arendt D."/>
            <person name="Savage R."/>
            <person name="Osoegawa K."/>
            <person name="de Jong P."/>
            <person name="Grimwood J."/>
            <person name="Chapman J.A."/>
            <person name="Shapiro H."/>
            <person name="Aerts A."/>
            <person name="Otillar R.P."/>
            <person name="Terry A.Y."/>
            <person name="Boore J.L."/>
            <person name="Grigoriev I.V."/>
            <person name="Lindberg D.R."/>
            <person name="Seaver E.C."/>
            <person name="Weisblat D.A."/>
            <person name="Putnam N.H."/>
            <person name="Rokhsar D.S."/>
        </authorList>
    </citation>
    <scope>NUCLEOTIDE SEQUENCE</scope>
    <source>
        <strain evidence="3 5">I ESC-2004</strain>
    </source>
</reference>
<dbReference type="Pfam" id="PF00024">
    <property type="entry name" value="PAN_1"/>
    <property type="match status" value="1"/>
</dbReference>
<evidence type="ECO:0000256" key="1">
    <source>
        <dbReference type="SAM" id="SignalP"/>
    </source>
</evidence>
<keyword evidence="5" id="KW-1185">Reference proteome</keyword>
<sequence length="177" mass="20026">MAAVRVIWLLVITIVYEVRCEEIRSDLFSKMKGKFYPTNHSLSLTKVHSELQCASLCVSQKCCLSAVIRQEDDGYVCRTLDTFIFQSDLVDDAMGSYMYKTDLKARSDFVWSAVNQTHLSGANMLIESEIPLADCRNLCSNTTYCMSVDYYLPASKCSLNGHTEAVSMVDFVFELDF</sequence>
<evidence type="ECO:0000259" key="2">
    <source>
        <dbReference type="Pfam" id="PF00024"/>
    </source>
</evidence>
<dbReference type="Proteomes" id="UP000014760">
    <property type="component" value="Unassembled WGS sequence"/>
</dbReference>
<keyword evidence="1" id="KW-0732">Signal</keyword>
<dbReference type="EMBL" id="KB309224">
    <property type="protein sequence ID" value="ELT95054.1"/>
    <property type="molecule type" value="Genomic_DNA"/>
</dbReference>
<dbReference type="Gene3D" id="3.50.4.10">
    <property type="entry name" value="Hepatocyte Growth Factor"/>
    <property type="match status" value="1"/>
</dbReference>
<dbReference type="SUPFAM" id="SSF57414">
    <property type="entry name" value="Hairpin loop containing domain-like"/>
    <property type="match status" value="1"/>
</dbReference>
<evidence type="ECO:0000313" key="4">
    <source>
        <dbReference type="EnsemblMetazoa" id="CapteP204905"/>
    </source>
</evidence>
<evidence type="ECO:0000313" key="5">
    <source>
        <dbReference type="Proteomes" id="UP000014760"/>
    </source>
</evidence>
<feature type="signal peptide" evidence="1">
    <location>
        <begin position="1"/>
        <end position="20"/>
    </location>
</feature>
<feature type="chain" id="PRO_5008787180" description="Apple domain-containing protein" evidence="1">
    <location>
        <begin position="21"/>
        <end position="177"/>
    </location>
</feature>
<dbReference type="EMBL" id="AMQN01011986">
    <property type="status" value="NOT_ANNOTATED_CDS"/>
    <property type="molecule type" value="Genomic_DNA"/>
</dbReference>
<dbReference type="HOGENOM" id="CLU_114670_0_0_1"/>
<gene>
    <name evidence="3" type="ORF">CAPTEDRAFT_204905</name>
</gene>
<reference evidence="5" key="1">
    <citation type="submission" date="2012-12" db="EMBL/GenBank/DDBJ databases">
        <authorList>
            <person name="Hellsten U."/>
            <person name="Grimwood J."/>
            <person name="Chapman J.A."/>
            <person name="Shapiro H."/>
            <person name="Aerts A."/>
            <person name="Otillar R.P."/>
            <person name="Terry A.Y."/>
            <person name="Boore J.L."/>
            <person name="Simakov O."/>
            <person name="Marletaz F."/>
            <person name="Cho S.-J."/>
            <person name="Edsinger-Gonzales E."/>
            <person name="Havlak P."/>
            <person name="Kuo D.-H."/>
            <person name="Larsson T."/>
            <person name="Lv J."/>
            <person name="Arendt D."/>
            <person name="Savage R."/>
            <person name="Osoegawa K."/>
            <person name="de Jong P."/>
            <person name="Lindberg D.R."/>
            <person name="Seaver E.C."/>
            <person name="Weisblat D.A."/>
            <person name="Putnam N.H."/>
            <person name="Grigoriev I.V."/>
            <person name="Rokhsar D.S."/>
        </authorList>
    </citation>
    <scope>NUCLEOTIDE SEQUENCE</scope>
    <source>
        <strain evidence="5">I ESC-2004</strain>
    </source>
</reference>
<dbReference type="InterPro" id="IPR003609">
    <property type="entry name" value="Pan_app"/>
</dbReference>
<evidence type="ECO:0000313" key="3">
    <source>
        <dbReference type="EMBL" id="ELT95054.1"/>
    </source>
</evidence>
<dbReference type="EnsemblMetazoa" id="CapteT204905">
    <property type="protein sequence ID" value="CapteP204905"/>
    <property type="gene ID" value="CapteG204905"/>
</dbReference>
<organism evidence="3">
    <name type="scientific">Capitella teleta</name>
    <name type="common">Polychaete worm</name>
    <dbReference type="NCBI Taxonomy" id="283909"/>
    <lineage>
        <taxon>Eukaryota</taxon>
        <taxon>Metazoa</taxon>
        <taxon>Spiralia</taxon>
        <taxon>Lophotrochozoa</taxon>
        <taxon>Annelida</taxon>
        <taxon>Polychaeta</taxon>
        <taxon>Sedentaria</taxon>
        <taxon>Scolecida</taxon>
        <taxon>Capitellidae</taxon>
        <taxon>Capitella</taxon>
    </lineage>
</organism>
<proteinExistence type="predicted"/>
<reference evidence="4" key="3">
    <citation type="submission" date="2015-06" db="UniProtKB">
        <authorList>
            <consortium name="EnsemblMetazoa"/>
        </authorList>
    </citation>
    <scope>IDENTIFICATION</scope>
</reference>
<dbReference type="AlphaFoldDB" id="R7TN37"/>
<feature type="domain" description="Apple" evidence="2">
    <location>
        <begin position="115"/>
        <end position="164"/>
    </location>
</feature>
<name>R7TN37_CAPTE</name>